<gene>
    <name evidence="1" type="ORF">EMPG_14768</name>
</gene>
<name>A0A0H1BFN9_9EURO</name>
<dbReference type="EMBL" id="LDEV01002254">
    <property type="protein sequence ID" value="KLJ09817.1"/>
    <property type="molecule type" value="Genomic_DNA"/>
</dbReference>
<protein>
    <submittedName>
        <fullName evidence="1">Uncharacterized protein</fullName>
    </submittedName>
</protein>
<organism evidence="1 2">
    <name type="scientific">Blastomyces silverae</name>
    <dbReference type="NCBI Taxonomy" id="2060906"/>
    <lineage>
        <taxon>Eukaryota</taxon>
        <taxon>Fungi</taxon>
        <taxon>Dikarya</taxon>
        <taxon>Ascomycota</taxon>
        <taxon>Pezizomycotina</taxon>
        <taxon>Eurotiomycetes</taxon>
        <taxon>Eurotiomycetidae</taxon>
        <taxon>Onygenales</taxon>
        <taxon>Ajellomycetaceae</taxon>
        <taxon>Blastomyces</taxon>
    </lineage>
</organism>
<accession>A0A0H1BFN9</accession>
<evidence type="ECO:0000313" key="2">
    <source>
        <dbReference type="Proteomes" id="UP000053573"/>
    </source>
</evidence>
<reference evidence="2" key="1">
    <citation type="journal article" date="2015" name="PLoS Genet.">
        <title>The dynamic genome and transcriptome of the human fungal pathogen Blastomyces and close relative Emmonsia.</title>
        <authorList>
            <person name="Munoz J.F."/>
            <person name="Gauthier G.M."/>
            <person name="Desjardins C.A."/>
            <person name="Gallo J.E."/>
            <person name="Holder J."/>
            <person name="Sullivan T.D."/>
            <person name="Marty A.J."/>
            <person name="Carmen J.C."/>
            <person name="Chen Z."/>
            <person name="Ding L."/>
            <person name="Gujja S."/>
            <person name="Magrini V."/>
            <person name="Misas E."/>
            <person name="Mitreva M."/>
            <person name="Priest M."/>
            <person name="Saif S."/>
            <person name="Whiston E.A."/>
            <person name="Young S."/>
            <person name="Zeng Q."/>
            <person name="Goldman W.E."/>
            <person name="Mardis E.R."/>
            <person name="Taylor J.W."/>
            <person name="McEwen J.G."/>
            <person name="Clay O.K."/>
            <person name="Klein B.S."/>
            <person name="Cuomo C.A."/>
        </authorList>
    </citation>
    <scope>NUCLEOTIDE SEQUENCE [LARGE SCALE GENOMIC DNA]</scope>
    <source>
        <strain evidence="2">UAMH 139</strain>
    </source>
</reference>
<dbReference type="Proteomes" id="UP000053573">
    <property type="component" value="Unassembled WGS sequence"/>
</dbReference>
<comment type="caution">
    <text evidence="1">The sequence shown here is derived from an EMBL/GenBank/DDBJ whole genome shotgun (WGS) entry which is preliminary data.</text>
</comment>
<dbReference type="OrthoDB" id="4168609at2759"/>
<evidence type="ECO:0000313" key="1">
    <source>
        <dbReference type="EMBL" id="KLJ09817.1"/>
    </source>
</evidence>
<sequence length="64" mass="6878">MTTFCHHGATEQPHKQIDVVTLHVGDGETVSSFLGDVKLQAQRLRKLRNDSQSSNGGIGGKGEC</sequence>
<keyword evidence="2" id="KW-1185">Reference proteome</keyword>
<dbReference type="AlphaFoldDB" id="A0A0H1BFN9"/>
<proteinExistence type="predicted"/>